<evidence type="ECO:0000256" key="4">
    <source>
        <dbReference type="ARBA" id="ARBA00022475"/>
    </source>
</evidence>
<evidence type="ECO:0000313" key="13">
    <source>
        <dbReference type="EMBL" id="KKL23352.1"/>
    </source>
</evidence>
<evidence type="ECO:0008006" key="14">
    <source>
        <dbReference type="Google" id="ProtNLM"/>
    </source>
</evidence>
<gene>
    <name evidence="13" type="ORF">LCGC14_2426230</name>
</gene>
<keyword evidence="8" id="KW-0915">Sodium</keyword>
<name>A0A0F9CAH1_9ZZZZ</name>
<organism evidence="13">
    <name type="scientific">marine sediment metagenome</name>
    <dbReference type="NCBI Taxonomy" id="412755"/>
    <lineage>
        <taxon>unclassified sequences</taxon>
        <taxon>metagenomes</taxon>
        <taxon>ecological metagenomes</taxon>
    </lineage>
</organism>
<comment type="caution">
    <text evidence="13">The sequence shown here is derived from an EMBL/GenBank/DDBJ whole genome shotgun (WGS) entry which is preliminary data.</text>
</comment>
<evidence type="ECO:0000256" key="9">
    <source>
        <dbReference type="ARBA" id="ARBA00023065"/>
    </source>
</evidence>
<dbReference type="PROSITE" id="PS50283">
    <property type="entry name" value="NA_SOLUT_SYMP_3"/>
    <property type="match status" value="1"/>
</dbReference>
<evidence type="ECO:0000256" key="12">
    <source>
        <dbReference type="SAM" id="Phobius"/>
    </source>
</evidence>
<sequence length="216" mass="23441">GGLFFYTMPFIWGSLIAPVVMPGVVGKAAADNIVQTIITTHLPRWFSVYVLMGVIAAAISTAAVQLMTSSVIVARDLIQGFIKPDATDKQIIGWARLSVIGIVILSLGVSLWNPTAMALYLTDVTIPGFAQWGPALVGGILWKRGTKQGAIVSTLVGVVYLIAGLIYRPLFAGFHPVMPTIIVNMVLYIVISFLTKRPSEEIQSRFFDEVDEFLEA</sequence>
<evidence type="ECO:0000256" key="3">
    <source>
        <dbReference type="ARBA" id="ARBA00022448"/>
    </source>
</evidence>
<keyword evidence="7 12" id="KW-1133">Transmembrane helix</keyword>
<feature type="transmembrane region" description="Helical" evidence="12">
    <location>
        <begin position="94"/>
        <end position="112"/>
    </location>
</feature>
<dbReference type="Pfam" id="PF00474">
    <property type="entry name" value="SSF"/>
    <property type="match status" value="1"/>
</dbReference>
<dbReference type="Gene3D" id="1.20.1730.10">
    <property type="entry name" value="Sodium/glucose cotransporter"/>
    <property type="match status" value="1"/>
</dbReference>
<reference evidence="13" key="1">
    <citation type="journal article" date="2015" name="Nature">
        <title>Complex archaea that bridge the gap between prokaryotes and eukaryotes.</title>
        <authorList>
            <person name="Spang A."/>
            <person name="Saw J.H."/>
            <person name="Jorgensen S.L."/>
            <person name="Zaremba-Niedzwiedzka K."/>
            <person name="Martijn J."/>
            <person name="Lind A.E."/>
            <person name="van Eijk R."/>
            <person name="Schleper C."/>
            <person name="Guy L."/>
            <person name="Ettema T.J."/>
        </authorList>
    </citation>
    <scope>NUCLEOTIDE SEQUENCE</scope>
</reference>
<evidence type="ECO:0000256" key="5">
    <source>
        <dbReference type="ARBA" id="ARBA00022692"/>
    </source>
</evidence>
<proteinExistence type="inferred from homology"/>
<evidence type="ECO:0000256" key="10">
    <source>
        <dbReference type="ARBA" id="ARBA00023136"/>
    </source>
</evidence>
<dbReference type="InterPro" id="IPR050277">
    <property type="entry name" value="Sodium:Solute_Symporter"/>
</dbReference>
<evidence type="ECO:0000256" key="8">
    <source>
        <dbReference type="ARBA" id="ARBA00023053"/>
    </source>
</evidence>
<protein>
    <recommendedName>
        <fullName evidence="14">Sodium:solute symporter family protein</fullName>
    </recommendedName>
</protein>
<keyword evidence="6" id="KW-0769">Symport</keyword>
<dbReference type="PANTHER" id="PTHR48086">
    <property type="entry name" value="SODIUM/PROLINE SYMPORTER-RELATED"/>
    <property type="match status" value="1"/>
</dbReference>
<dbReference type="GO" id="GO:0005886">
    <property type="term" value="C:plasma membrane"/>
    <property type="evidence" value="ECO:0007669"/>
    <property type="project" value="UniProtKB-SubCell"/>
</dbReference>
<keyword evidence="3" id="KW-0813">Transport</keyword>
<keyword evidence="10 12" id="KW-0472">Membrane</keyword>
<feature type="transmembrane region" description="Helical" evidence="12">
    <location>
        <begin position="173"/>
        <end position="195"/>
    </location>
</feature>
<keyword evidence="9" id="KW-0406">Ion transport</keyword>
<feature type="transmembrane region" description="Helical" evidence="12">
    <location>
        <begin position="46"/>
        <end position="73"/>
    </location>
</feature>
<accession>A0A0F9CAH1</accession>
<comment type="subcellular location">
    <subcellularLocation>
        <location evidence="1">Cell membrane</location>
        <topology evidence="1">Multi-pass membrane protein</topology>
    </subcellularLocation>
</comment>
<evidence type="ECO:0000256" key="1">
    <source>
        <dbReference type="ARBA" id="ARBA00004651"/>
    </source>
</evidence>
<keyword evidence="5 12" id="KW-0812">Transmembrane</keyword>
<dbReference type="InterPro" id="IPR038377">
    <property type="entry name" value="Na/Glc_symporter_sf"/>
</dbReference>
<dbReference type="GO" id="GO:0015293">
    <property type="term" value="F:symporter activity"/>
    <property type="evidence" value="ECO:0007669"/>
    <property type="project" value="UniProtKB-KW"/>
</dbReference>
<evidence type="ECO:0000256" key="11">
    <source>
        <dbReference type="ARBA" id="ARBA00023201"/>
    </source>
</evidence>
<dbReference type="AlphaFoldDB" id="A0A0F9CAH1"/>
<keyword evidence="11" id="KW-0739">Sodium transport</keyword>
<evidence type="ECO:0000256" key="7">
    <source>
        <dbReference type="ARBA" id="ARBA00022989"/>
    </source>
</evidence>
<dbReference type="InterPro" id="IPR001734">
    <property type="entry name" value="Na/solute_symporter"/>
</dbReference>
<evidence type="ECO:0000256" key="6">
    <source>
        <dbReference type="ARBA" id="ARBA00022847"/>
    </source>
</evidence>
<evidence type="ECO:0000256" key="2">
    <source>
        <dbReference type="ARBA" id="ARBA00006434"/>
    </source>
</evidence>
<feature type="transmembrane region" description="Helical" evidence="12">
    <location>
        <begin position="149"/>
        <end position="167"/>
    </location>
</feature>
<dbReference type="PANTHER" id="PTHR48086:SF3">
    <property type="entry name" value="SODIUM_PROLINE SYMPORTER"/>
    <property type="match status" value="1"/>
</dbReference>
<feature type="non-terminal residue" evidence="13">
    <location>
        <position position="1"/>
    </location>
</feature>
<dbReference type="EMBL" id="LAZR01037005">
    <property type="protein sequence ID" value="KKL23352.1"/>
    <property type="molecule type" value="Genomic_DNA"/>
</dbReference>
<keyword evidence="4" id="KW-1003">Cell membrane</keyword>
<comment type="similarity">
    <text evidence="2">Belongs to the sodium:solute symporter (SSF) (TC 2.A.21) family.</text>
</comment>
<dbReference type="GO" id="GO:0006814">
    <property type="term" value="P:sodium ion transport"/>
    <property type="evidence" value="ECO:0007669"/>
    <property type="project" value="UniProtKB-KW"/>
</dbReference>